<keyword evidence="5" id="KW-1185">Reference proteome</keyword>
<evidence type="ECO:0000313" key="6">
    <source>
        <dbReference type="Proteomes" id="UP000255279"/>
    </source>
</evidence>
<feature type="domain" description="DNA polymerase Y-family little finger" evidence="1">
    <location>
        <begin position="15"/>
        <end position="130"/>
    </location>
</feature>
<evidence type="ECO:0000313" key="3">
    <source>
        <dbReference type="EMBL" id="OOR87055.1"/>
    </source>
</evidence>
<dbReference type="Proteomes" id="UP000255279">
    <property type="component" value="Unassembled WGS sequence"/>
</dbReference>
<reference evidence="4 6" key="2">
    <citation type="submission" date="2018-06" db="EMBL/GenBank/DDBJ databases">
        <authorList>
            <consortium name="Pathogen Informatics"/>
            <person name="Doyle S."/>
        </authorList>
    </citation>
    <scope>NUCLEOTIDE SEQUENCE [LARGE SCALE GENOMIC DNA]</scope>
    <source>
        <strain evidence="4 6">NCTC10293</strain>
    </source>
</reference>
<dbReference type="EMBL" id="UGQE01000002">
    <property type="protein sequence ID" value="STZ13563.1"/>
    <property type="molecule type" value="Genomic_DNA"/>
</dbReference>
<evidence type="ECO:0000313" key="5">
    <source>
        <dbReference type="Proteomes" id="UP000190435"/>
    </source>
</evidence>
<dbReference type="InterPro" id="IPR017961">
    <property type="entry name" value="DNA_pol_Y-fam_little_finger"/>
</dbReference>
<dbReference type="GO" id="GO:0003684">
    <property type="term" value="F:damaged DNA binding"/>
    <property type="evidence" value="ECO:0007669"/>
    <property type="project" value="InterPro"/>
</dbReference>
<dbReference type="STRING" id="34060.B0181_11245"/>
<dbReference type="InterPro" id="IPR025188">
    <property type="entry name" value="DUF4113"/>
</dbReference>
<dbReference type="AlphaFoldDB" id="A0A1S9ZU71"/>
<evidence type="ECO:0000259" key="1">
    <source>
        <dbReference type="Pfam" id="PF11799"/>
    </source>
</evidence>
<organism evidence="3 5">
    <name type="scientific">Moraxella caviae</name>
    <dbReference type="NCBI Taxonomy" id="34060"/>
    <lineage>
        <taxon>Bacteria</taxon>
        <taxon>Pseudomonadati</taxon>
        <taxon>Pseudomonadota</taxon>
        <taxon>Gammaproteobacteria</taxon>
        <taxon>Moraxellales</taxon>
        <taxon>Moraxellaceae</taxon>
        <taxon>Moraxella</taxon>
    </lineage>
</organism>
<dbReference type="SUPFAM" id="SSF100879">
    <property type="entry name" value="Lesion bypass DNA polymerase (Y-family), little finger domain"/>
    <property type="match status" value="1"/>
</dbReference>
<reference evidence="3 5" key="1">
    <citation type="submission" date="2017-02" db="EMBL/GenBank/DDBJ databases">
        <title>Draft genome sequence of Moraxella caviae CCUG 355 type strain.</title>
        <authorList>
            <person name="Engstrom-Jakobsson H."/>
            <person name="Salva-Serra F."/>
            <person name="Thorell K."/>
            <person name="Gonzales-Siles L."/>
            <person name="Karlsson R."/>
            <person name="Boulund F."/>
            <person name="Engstrand L."/>
            <person name="Moore E."/>
        </authorList>
    </citation>
    <scope>NUCLEOTIDE SEQUENCE [LARGE SCALE GENOMIC DNA]</scope>
    <source>
        <strain evidence="3 5">CCUG 355</strain>
    </source>
</reference>
<dbReference type="Proteomes" id="UP000190435">
    <property type="component" value="Unassembled WGS sequence"/>
</dbReference>
<dbReference type="Gene3D" id="3.30.1490.100">
    <property type="entry name" value="DNA polymerase, Y-family, little finger domain"/>
    <property type="match status" value="1"/>
</dbReference>
<dbReference type="EMBL" id="MUXU01000088">
    <property type="protein sequence ID" value="OOR87055.1"/>
    <property type="molecule type" value="Genomic_DNA"/>
</dbReference>
<proteinExistence type="predicted"/>
<dbReference type="Pfam" id="PF13438">
    <property type="entry name" value="DUF4113"/>
    <property type="match status" value="1"/>
</dbReference>
<dbReference type="Pfam" id="PF11799">
    <property type="entry name" value="IMS_C"/>
    <property type="match status" value="1"/>
</dbReference>
<sequence>MNGFACSELEVDEPRKSIVRSKSFAQKINTIESLQAAISHHVASGAAKLRQQNSRAHVLTVAIKTNPFSQDKQYKGVKSVSLPLGSNDTLELNHLAQKLLTDVYRQGFHYKKCGIELSGIESISNQQFNLFDTPKISDNPALMATIDDINKTFGKGAIKLGTEYLSNDWQMRRQLISSRFTTRWEELLVV</sequence>
<evidence type="ECO:0000313" key="4">
    <source>
        <dbReference type="EMBL" id="STZ13563.1"/>
    </source>
</evidence>
<feature type="domain" description="DUF4113" evidence="2">
    <location>
        <begin position="141"/>
        <end position="190"/>
    </location>
</feature>
<name>A0A1S9ZU71_9GAMM</name>
<evidence type="ECO:0000259" key="2">
    <source>
        <dbReference type="Pfam" id="PF13438"/>
    </source>
</evidence>
<protein>
    <submittedName>
        <fullName evidence="4">DNA polymerase V subunit UmuC</fullName>
    </submittedName>
</protein>
<dbReference type="GO" id="GO:0006281">
    <property type="term" value="P:DNA repair"/>
    <property type="evidence" value="ECO:0007669"/>
    <property type="project" value="InterPro"/>
</dbReference>
<gene>
    <name evidence="4" type="primary">umuC_1</name>
    <name evidence="3" type="ORF">B0181_11245</name>
    <name evidence="4" type="ORF">NCTC10293_01137</name>
</gene>
<dbReference type="InterPro" id="IPR036775">
    <property type="entry name" value="DNA_pol_Y-fam_lit_finger_sf"/>
</dbReference>
<accession>A0A1S9ZU71</accession>